<name>H2AM70_KAZAF</name>
<evidence type="ECO:0000256" key="5">
    <source>
        <dbReference type="ARBA" id="ARBA00023128"/>
    </source>
</evidence>
<keyword evidence="5 6" id="KW-0496">Mitochondrion</keyword>
<dbReference type="HOGENOM" id="CLU_035453_0_0_1"/>
<dbReference type="Proteomes" id="UP000005220">
    <property type="component" value="Chromosome 1"/>
</dbReference>
<dbReference type="RefSeq" id="XP_003954605.1">
    <property type="nucleotide sequence ID" value="XM_003954556.1"/>
</dbReference>
<dbReference type="GeneID" id="13886030"/>
<dbReference type="AlphaFoldDB" id="H2AM70"/>
<dbReference type="FunCoup" id="H2AM70">
    <property type="interactions" value="176"/>
</dbReference>
<keyword evidence="8" id="KW-1185">Reference proteome</keyword>
<keyword evidence="4 6" id="KW-0809">Transit peptide</keyword>
<evidence type="ECO:0000256" key="1">
    <source>
        <dbReference type="ARBA" id="ARBA00004173"/>
    </source>
</evidence>
<dbReference type="EMBL" id="HE650821">
    <property type="protein sequence ID" value="CCF55470.1"/>
    <property type="molecule type" value="Genomic_DNA"/>
</dbReference>
<sequence length="494" mass="57551">MQRLPIGSDTGYNNLYLKLVRASHSAPRRKEGFLRYNPPPEKLIHPFYRATPIEQFRLCYKQRNTSIANGKPIFSSLILHPKTFKTILTPISLKFNSNIGLHKWVNDYNLNLSTRKIQLCQLSNDTIPKFHLHDISDDQQFKEIIQLMSRSKCEMEAIKPLALNSLLDYFMLNSDKSIFLEDAYFSILQKHTHSIEGLKLVLGSMSMHIELSVIDQFRTVEKLLFQALNTFNQLNTVKPIPLSELFFLIDEKFHLEHHCTESFKPYIIEELIHYYTKIKDITTAKNLLNKLIFVNNIIPSISTISSYLDLVREKSQAKNKKYCRQKQIIYISDLMPILEQPSSTLRKAKLLILKFLTPLCIHYNEILSLMRILKENNDMKLFLSIKSHFIDAIVKMETRSNGEESRNLASFYMLVEDDISDKDCTTFIHSFASTGNFSMISRIIESHGVEVDEKLARRIVERLPKDSEYKSPLYNRLKILFYGKYITQFDIGNA</sequence>
<evidence type="ECO:0000313" key="7">
    <source>
        <dbReference type="EMBL" id="CCF55470.1"/>
    </source>
</evidence>
<comment type="subcellular location">
    <subcellularLocation>
        <location evidence="1 6">Mitochondrion</location>
    </subcellularLocation>
</comment>
<reference evidence="7 8" key="1">
    <citation type="journal article" date="2011" name="Proc. Natl. Acad. Sci. U.S.A.">
        <title>Evolutionary erosion of yeast sex chromosomes by mating-type switching accidents.</title>
        <authorList>
            <person name="Gordon J.L."/>
            <person name="Armisen D."/>
            <person name="Proux-Wera E."/>
            <person name="Oheigeartaigh S.S."/>
            <person name="Byrne K.P."/>
            <person name="Wolfe K.H."/>
        </authorList>
    </citation>
    <scope>NUCLEOTIDE SEQUENCE [LARGE SCALE GENOMIC DNA]</scope>
    <source>
        <strain evidence="8">ATCC 22294 / BCRC 22015 / CBS 2517 / CECT 1963 / NBRC 1671 / NRRL Y-8276</strain>
    </source>
</reference>
<proteinExistence type="inferred from homology"/>
<comment type="function">
    <text evidence="6">Required for translation of the mitochondrial OLI1 transcript encoding subunit 9 of mitochondrial ATP synthase.</text>
</comment>
<protein>
    <recommendedName>
        <fullName evidence="6">ATPase expression protein 1</fullName>
    </recommendedName>
</protein>
<evidence type="ECO:0000313" key="8">
    <source>
        <dbReference type="Proteomes" id="UP000005220"/>
    </source>
</evidence>
<dbReference type="KEGG" id="kaf:KAFR_0A00320"/>
<accession>H2AM70</accession>
<dbReference type="InParanoid" id="H2AM70"/>
<evidence type="ECO:0000256" key="3">
    <source>
        <dbReference type="ARBA" id="ARBA00022845"/>
    </source>
</evidence>
<evidence type="ECO:0000256" key="4">
    <source>
        <dbReference type="ARBA" id="ARBA00022946"/>
    </source>
</evidence>
<dbReference type="Pfam" id="PF17049">
    <property type="entry name" value="AEP1"/>
    <property type="match status" value="1"/>
</dbReference>
<gene>
    <name evidence="7" type="primary">KAFR0A00320</name>
    <name evidence="7" type="ORF">KAFR_0A00320</name>
</gene>
<keyword evidence="3 6" id="KW-0810">Translation regulation</keyword>
<dbReference type="GO" id="GO:0005739">
    <property type="term" value="C:mitochondrion"/>
    <property type="evidence" value="ECO:0007669"/>
    <property type="project" value="UniProtKB-SubCell"/>
</dbReference>
<organism evidence="7 8">
    <name type="scientific">Kazachstania africana (strain ATCC 22294 / BCRC 22015 / CBS 2517 / CECT 1963 / NBRC 1671 / NRRL Y-8276)</name>
    <name type="common">Yeast</name>
    <name type="synonym">Kluyveromyces africanus</name>
    <dbReference type="NCBI Taxonomy" id="1071382"/>
    <lineage>
        <taxon>Eukaryota</taxon>
        <taxon>Fungi</taxon>
        <taxon>Dikarya</taxon>
        <taxon>Ascomycota</taxon>
        <taxon>Saccharomycotina</taxon>
        <taxon>Saccharomycetes</taxon>
        <taxon>Saccharomycetales</taxon>
        <taxon>Saccharomycetaceae</taxon>
        <taxon>Kazachstania</taxon>
    </lineage>
</organism>
<dbReference type="GO" id="GO:0045182">
    <property type="term" value="F:translation regulator activity"/>
    <property type="evidence" value="ECO:0007669"/>
    <property type="project" value="InterPro"/>
</dbReference>
<evidence type="ECO:0000256" key="2">
    <source>
        <dbReference type="ARBA" id="ARBA00008176"/>
    </source>
</evidence>
<dbReference type="InterPro" id="IPR031467">
    <property type="entry name" value="Aep1"/>
</dbReference>
<comment type="similarity">
    <text evidence="2 6">Belongs to the AEP1 family.</text>
</comment>
<dbReference type="OrthoDB" id="4064791at2759"/>
<dbReference type="eggNOG" id="ENOG502RXUX">
    <property type="taxonomic scope" value="Eukaryota"/>
</dbReference>
<evidence type="ECO:0000256" key="6">
    <source>
        <dbReference type="RuleBase" id="RU362136"/>
    </source>
</evidence>